<comment type="caution">
    <text evidence="2">The sequence shown here is derived from an EMBL/GenBank/DDBJ whole genome shotgun (WGS) entry which is preliminary data.</text>
</comment>
<accession>A0ABU7WNP3</accession>
<dbReference type="Proteomes" id="UP001348265">
    <property type="component" value="Unassembled WGS sequence"/>
</dbReference>
<organism evidence="2 3">
    <name type="scientific">Streptomyces chrestomyceticus</name>
    <dbReference type="NCBI Taxonomy" id="68185"/>
    <lineage>
        <taxon>Bacteria</taxon>
        <taxon>Bacillati</taxon>
        <taxon>Actinomycetota</taxon>
        <taxon>Actinomycetes</taxon>
        <taxon>Kitasatosporales</taxon>
        <taxon>Streptomycetaceae</taxon>
        <taxon>Streptomyces</taxon>
    </lineage>
</organism>
<keyword evidence="3" id="KW-1185">Reference proteome</keyword>
<protein>
    <submittedName>
        <fullName evidence="2">DUF4288 domain-containing protein</fullName>
    </submittedName>
</protein>
<evidence type="ECO:0000313" key="3">
    <source>
        <dbReference type="Proteomes" id="UP001348265"/>
    </source>
</evidence>
<reference evidence="2 3" key="1">
    <citation type="submission" date="2023-08" db="EMBL/GenBank/DDBJ databases">
        <authorList>
            <person name="Sharma P."/>
            <person name="Verma V."/>
            <person name="Mohan M.K."/>
            <person name="Dubey A.K."/>
        </authorList>
    </citation>
    <scope>NUCLEOTIDE SEQUENCE [LARGE SCALE GENOMIC DNA]</scope>
    <source>
        <strain evidence="2 3">ADP4</strain>
    </source>
</reference>
<evidence type="ECO:0000256" key="1">
    <source>
        <dbReference type="SAM" id="MobiDB-lite"/>
    </source>
</evidence>
<proteinExistence type="predicted"/>
<dbReference type="EMBL" id="JAVFKM010000003">
    <property type="protein sequence ID" value="MEF3113127.1"/>
    <property type="molecule type" value="Genomic_DNA"/>
</dbReference>
<dbReference type="Pfam" id="PF14119">
    <property type="entry name" value="DUF4288"/>
    <property type="match status" value="1"/>
</dbReference>
<dbReference type="InterPro" id="IPR025630">
    <property type="entry name" value="DUF4288"/>
</dbReference>
<feature type="compositionally biased region" description="Gly residues" evidence="1">
    <location>
        <begin position="105"/>
        <end position="122"/>
    </location>
</feature>
<dbReference type="RefSeq" id="WP_331785862.1">
    <property type="nucleotide sequence ID" value="NZ_JAVFKM010000003.1"/>
</dbReference>
<feature type="region of interest" description="Disordered" evidence="1">
    <location>
        <begin position="1"/>
        <end position="24"/>
    </location>
</feature>
<evidence type="ECO:0000313" key="2">
    <source>
        <dbReference type="EMBL" id="MEF3113127.1"/>
    </source>
</evidence>
<name>A0ABU7WNP3_9ACTN</name>
<sequence length="214" mass="23276">MIAPAARPVAVSHRSPWRNDHAEPVGAHDRYEAGCGKPVPMLNAKVFHPAERVRTGAVPQRRWAVAHARFTAEDGECAVAAGGQHETRDSGPRPYIAVVLMESPGRGGGGSPGEGGGGSLGERGGDPLYEESVLLVYATDEADARRRAERRARSREASYLNDRGETVSWCFKCVVDVSAALDEDLTQDADLYARHFRDYAAYERFEPLLSGEEL</sequence>
<gene>
    <name evidence="2" type="ORF">RB636_07915</name>
</gene>
<feature type="region of interest" description="Disordered" evidence="1">
    <location>
        <begin position="102"/>
        <end position="124"/>
    </location>
</feature>